<dbReference type="Pfam" id="PF00106">
    <property type="entry name" value="adh_short"/>
    <property type="match status" value="1"/>
</dbReference>
<dbReference type="SMART" id="SM00822">
    <property type="entry name" value="PKS_KR"/>
    <property type="match status" value="1"/>
</dbReference>
<reference evidence="6" key="1">
    <citation type="submission" date="2016-11" db="EMBL/GenBank/DDBJ databases">
        <title>Trade-off between light-utilization and light-protection in marine flavobacteria.</title>
        <authorList>
            <person name="Kumagai Y."/>
            <person name="Yoshizawa S."/>
            <person name="Kogure K."/>
        </authorList>
    </citation>
    <scope>NUCLEOTIDE SEQUENCE [LARGE SCALE GENOMIC DNA]</scope>
    <source>
        <strain evidence="6">SG-18</strain>
    </source>
</reference>
<protein>
    <submittedName>
        <fullName evidence="5">Short-chain dehydrogenase/reductase</fullName>
    </submittedName>
</protein>
<evidence type="ECO:0000313" key="6">
    <source>
        <dbReference type="Proteomes" id="UP000239366"/>
    </source>
</evidence>
<sequence>MAAEQIVLITGASSGIGKAIGLHLLSKGYAVYGTTRNPNNYKDFTDFPLVQLDVREPESVQKCVQELMDKAGRIDVLVNNAGIGITGPVEETPLDEMQAVFETNFYGPLRLIQEVLPVMRSQNGGTIINITSIAGYMGLPFRGAYSASKGALSLMTESLRLETKGQGIRICSLAPGDFATNIAQGRYHAPVIEGSPYEKTYGFSLDRIDEDVDGASDPIAVGKQIEHILNTAQPKVHYPVGEFLQKFSIKLKGLLPGTWYEKLLAQHYKL</sequence>
<evidence type="ECO:0000256" key="1">
    <source>
        <dbReference type="ARBA" id="ARBA00006484"/>
    </source>
</evidence>
<dbReference type="CDD" id="cd05374">
    <property type="entry name" value="17beta-HSD-like_SDR_c"/>
    <property type="match status" value="1"/>
</dbReference>
<keyword evidence="6" id="KW-1185">Reference proteome</keyword>
<gene>
    <name evidence="5" type="ORF">BST99_03315</name>
</gene>
<dbReference type="AlphaFoldDB" id="A0A2S7T4Q2"/>
<evidence type="ECO:0000256" key="3">
    <source>
        <dbReference type="RuleBase" id="RU000363"/>
    </source>
</evidence>
<evidence type="ECO:0000313" key="5">
    <source>
        <dbReference type="EMBL" id="PQJ14893.1"/>
    </source>
</evidence>
<dbReference type="SUPFAM" id="SSF51735">
    <property type="entry name" value="NAD(P)-binding Rossmann-fold domains"/>
    <property type="match status" value="1"/>
</dbReference>
<comment type="caution">
    <text evidence="5">The sequence shown here is derived from an EMBL/GenBank/DDBJ whole genome shotgun (WGS) entry which is preliminary data.</text>
</comment>
<dbReference type="RefSeq" id="WP_105000533.1">
    <property type="nucleotide sequence ID" value="NZ_MQVX01000001.1"/>
</dbReference>
<keyword evidence="2" id="KW-0560">Oxidoreductase</keyword>
<proteinExistence type="inferred from homology"/>
<dbReference type="PANTHER" id="PTHR44169:SF6">
    <property type="entry name" value="NADPH-DEPENDENT 1-ACYLDIHYDROXYACETONE PHOSPHATE REDUCTASE"/>
    <property type="match status" value="1"/>
</dbReference>
<dbReference type="GO" id="GO:0016491">
    <property type="term" value="F:oxidoreductase activity"/>
    <property type="evidence" value="ECO:0007669"/>
    <property type="project" value="UniProtKB-KW"/>
</dbReference>
<evidence type="ECO:0000259" key="4">
    <source>
        <dbReference type="SMART" id="SM00822"/>
    </source>
</evidence>
<dbReference type="PRINTS" id="PR00081">
    <property type="entry name" value="GDHRDH"/>
</dbReference>
<dbReference type="PROSITE" id="PS00061">
    <property type="entry name" value="ADH_SHORT"/>
    <property type="match status" value="1"/>
</dbReference>
<comment type="similarity">
    <text evidence="1 3">Belongs to the short-chain dehydrogenases/reductases (SDR) family.</text>
</comment>
<organism evidence="5 6">
    <name type="scientific">Aureicoccus marinus</name>
    <dbReference type="NCBI Taxonomy" id="754435"/>
    <lineage>
        <taxon>Bacteria</taxon>
        <taxon>Pseudomonadati</taxon>
        <taxon>Bacteroidota</taxon>
        <taxon>Flavobacteriia</taxon>
        <taxon>Flavobacteriales</taxon>
        <taxon>Flavobacteriaceae</taxon>
        <taxon>Aureicoccus</taxon>
    </lineage>
</organism>
<dbReference type="InterPro" id="IPR020904">
    <property type="entry name" value="Sc_DH/Rdtase_CS"/>
</dbReference>
<name>A0A2S7T4Q2_9FLAO</name>
<dbReference type="InterPro" id="IPR002347">
    <property type="entry name" value="SDR_fam"/>
</dbReference>
<dbReference type="InterPro" id="IPR036291">
    <property type="entry name" value="NAD(P)-bd_dom_sf"/>
</dbReference>
<dbReference type="OrthoDB" id="822355at2"/>
<dbReference type="EMBL" id="MQVX01000001">
    <property type="protein sequence ID" value="PQJ14893.1"/>
    <property type="molecule type" value="Genomic_DNA"/>
</dbReference>
<dbReference type="Proteomes" id="UP000239366">
    <property type="component" value="Unassembled WGS sequence"/>
</dbReference>
<accession>A0A2S7T4Q2</accession>
<evidence type="ECO:0000256" key="2">
    <source>
        <dbReference type="ARBA" id="ARBA00023002"/>
    </source>
</evidence>
<feature type="domain" description="Ketoreductase" evidence="4">
    <location>
        <begin position="5"/>
        <end position="176"/>
    </location>
</feature>
<dbReference type="PRINTS" id="PR00080">
    <property type="entry name" value="SDRFAMILY"/>
</dbReference>
<dbReference type="Gene3D" id="3.40.50.720">
    <property type="entry name" value="NAD(P)-binding Rossmann-like Domain"/>
    <property type="match status" value="1"/>
</dbReference>
<dbReference type="InterPro" id="IPR057326">
    <property type="entry name" value="KR_dom"/>
</dbReference>
<dbReference type="PANTHER" id="PTHR44169">
    <property type="entry name" value="NADPH-DEPENDENT 1-ACYLDIHYDROXYACETONE PHOSPHATE REDUCTASE"/>
    <property type="match status" value="1"/>
</dbReference>